<feature type="domain" description="Protein arginine N-methyltransferase" evidence="4">
    <location>
        <begin position="214"/>
        <end position="341"/>
    </location>
</feature>
<evidence type="ECO:0000313" key="5">
    <source>
        <dbReference type="EMBL" id="MFF8280258.1"/>
    </source>
</evidence>
<proteinExistence type="predicted"/>
<reference evidence="5 6" key="1">
    <citation type="submission" date="2024-10" db="EMBL/GenBank/DDBJ databases">
        <title>The Natural Products Discovery Center: Release of the First 8490 Sequenced Strains for Exploring Actinobacteria Biosynthetic Diversity.</title>
        <authorList>
            <person name="Kalkreuter E."/>
            <person name="Kautsar S.A."/>
            <person name="Yang D."/>
            <person name="Bader C.D."/>
            <person name="Teijaro C.N."/>
            <person name="Fluegel L."/>
            <person name="Davis C.M."/>
            <person name="Simpson J.R."/>
            <person name="Lauterbach L."/>
            <person name="Steele A.D."/>
            <person name="Gui C."/>
            <person name="Meng S."/>
            <person name="Li G."/>
            <person name="Viehrig K."/>
            <person name="Ye F."/>
            <person name="Su P."/>
            <person name="Kiefer A.F."/>
            <person name="Nichols A."/>
            <person name="Cepeda A.J."/>
            <person name="Yan W."/>
            <person name="Fan B."/>
            <person name="Jiang Y."/>
            <person name="Adhikari A."/>
            <person name="Zheng C.-J."/>
            <person name="Schuster L."/>
            <person name="Cowan T.M."/>
            <person name="Smanski M.J."/>
            <person name="Chevrette M.G."/>
            <person name="De Carvalho L.P.S."/>
            <person name="Shen B."/>
        </authorList>
    </citation>
    <scope>NUCLEOTIDE SEQUENCE [LARGE SCALE GENOMIC DNA]</scope>
    <source>
        <strain evidence="5 6">NPDC015755</strain>
    </source>
</reference>
<dbReference type="Pfam" id="PF22528">
    <property type="entry name" value="PRMT_C"/>
    <property type="match status" value="1"/>
</dbReference>
<dbReference type="GO" id="GO:0005840">
    <property type="term" value="C:ribosome"/>
    <property type="evidence" value="ECO:0007669"/>
    <property type="project" value="UniProtKB-KW"/>
</dbReference>
<name>A0ABW6YKK0_9ACTN</name>
<keyword evidence="2" id="KW-0808">Transferase</keyword>
<evidence type="ECO:0000256" key="2">
    <source>
        <dbReference type="ARBA" id="ARBA00022679"/>
    </source>
</evidence>
<keyword evidence="3" id="KW-0949">S-adenosyl-L-methionine</keyword>
<comment type="caution">
    <text evidence="5">The sequence shown here is derived from an EMBL/GenBank/DDBJ whole genome shotgun (WGS) entry which is preliminary data.</text>
</comment>
<dbReference type="Gene3D" id="3.40.50.150">
    <property type="entry name" value="Vaccinia Virus protein VP39"/>
    <property type="match status" value="1"/>
</dbReference>
<dbReference type="CDD" id="cd02440">
    <property type="entry name" value="AdoMet_MTases"/>
    <property type="match status" value="1"/>
</dbReference>
<protein>
    <submittedName>
        <fullName evidence="5">50S ribosomal protein L11 methyltransferase</fullName>
    </submittedName>
</protein>
<dbReference type="GO" id="GO:0008168">
    <property type="term" value="F:methyltransferase activity"/>
    <property type="evidence" value="ECO:0007669"/>
    <property type="project" value="UniProtKB-KW"/>
</dbReference>
<keyword evidence="6" id="KW-1185">Reference proteome</keyword>
<dbReference type="RefSeq" id="WP_391937126.1">
    <property type="nucleotide sequence ID" value="NZ_JBIBSM010000020.1"/>
</dbReference>
<evidence type="ECO:0000256" key="1">
    <source>
        <dbReference type="ARBA" id="ARBA00022603"/>
    </source>
</evidence>
<evidence type="ECO:0000313" key="6">
    <source>
        <dbReference type="Proteomes" id="UP001603013"/>
    </source>
</evidence>
<accession>A0ABW6YKK0</accession>
<dbReference type="InterPro" id="IPR029063">
    <property type="entry name" value="SAM-dependent_MTases_sf"/>
</dbReference>
<dbReference type="Gene3D" id="2.70.160.11">
    <property type="entry name" value="Hnrnp arginine n-methyltransferase1"/>
    <property type="match status" value="1"/>
</dbReference>
<dbReference type="PROSITE" id="PS51678">
    <property type="entry name" value="SAM_MT_PRMT"/>
    <property type="match status" value="1"/>
</dbReference>
<evidence type="ECO:0000256" key="3">
    <source>
        <dbReference type="ARBA" id="ARBA00022691"/>
    </source>
</evidence>
<dbReference type="InterPro" id="IPR055135">
    <property type="entry name" value="PRMT_dom"/>
</dbReference>
<dbReference type="PANTHER" id="PTHR11006">
    <property type="entry name" value="PROTEIN ARGININE N-METHYLTRANSFERASE"/>
    <property type="match status" value="1"/>
</dbReference>
<gene>
    <name evidence="5" type="ORF">ACF05T_29925</name>
</gene>
<organism evidence="5 6">
    <name type="scientific">Streptomyces lateritius</name>
    <dbReference type="NCBI Taxonomy" id="67313"/>
    <lineage>
        <taxon>Bacteria</taxon>
        <taxon>Bacillati</taxon>
        <taxon>Actinomycetota</taxon>
        <taxon>Actinomycetes</taxon>
        <taxon>Kitasatosporales</taxon>
        <taxon>Streptomycetaceae</taxon>
        <taxon>Streptomyces</taxon>
    </lineage>
</organism>
<evidence type="ECO:0000259" key="4">
    <source>
        <dbReference type="Pfam" id="PF22528"/>
    </source>
</evidence>
<dbReference type="Proteomes" id="UP001603013">
    <property type="component" value="Unassembled WGS sequence"/>
</dbReference>
<dbReference type="GO" id="GO:0032259">
    <property type="term" value="P:methylation"/>
    <property type="evidence" value="ECO:0007669"/>
    <property type="project" value="UniProtKB-KW"/>
</dbReference>
<dbReference type="InterPro" id="IPR025799">
    <property type="entry name" value="Arg_MeTrfase"/>
</dbReference>
<dbReference type="EMBL" id="JBIBSM010000020">
    <property type="protein sequence ID" value="MFF8280258.1"/>
    <property type="molecule type" value="Genomic_DNA"/>
</dbReference>
<sequence length="367" mass="40437">MNLTATESAHLDLLTPRGPADSADPCQTLLALGEEAMAQRQYERAYDLFSSAARFDAGAHRFRREINRAVRALVPRWHFGMMNDAERNQAYAKAIQQVVGEDQLVLDIGTGAGLLSLLAARSGASRVVTCEAVDVVASTAREIVKQNGYADVVTVVSSLSTDLRVGVDLPRRADVLVTEIFDCALLGEFVVPALAHARRELLTPDAVILPRSGRLFAQFVESPELHSLNHVGEVDGFDFRPFASLTSLEYFSTTLSNYRHRPLTEPVEIFRFDFAQDIEPTTHHVDITPRESGSAHAVVMWFELDLAEGVTLSNSPSDTGSHWKQAIQTLPEPWRLEKDSPLGFRAAHDGQRVLVGPAHAVPHTRVR</sequence>
<keyword evidence="5" id="KW-0689">Ribosomal protein</keyword>
<dbReference type="SUPFAM" id="SSF53335">
    <property type="entry name" value="S-adenosyl-L-methionine-dependent methyltransferases"/>
    <property type="match status" value="1"/>
</dbReference>
<dbReference type="PANTHER" id="PTHR11006:SF4">
    <property type="entry name" value="PROTEIN ARGININE N-METHYLTRANSFERASE 7"/>
    <property type="match status" value="1"/>
</dbReference>
<keyword evidence="5" id="KW-0687">Ribonucleoprotein</keyword>
<keyword evidence="1 5" id="KW-0489">Methyltransferase</keyword>
<dbReference type="Pfam" id="PF06325">
    <property type="entry name" value="PrmA"/>
    <property type="match status" value="1"/>
</dbReference>